<evidence type="ECO:0000313" key="2">
    <source>
        <dbReference type="EMBL" id="HGF35560.1"/>
    </source>
</evidence>
<dbReference type="PANTHER" id="PTHR12526">
    <property type="entry name" value="GLYCOSYLTRANSFERASE"/>
    <property type="match status" value="1"/>
</dbReference>
<dbReference type="GO" id="GO:0016757">
    <property type="term" value="F:glycosyltransferase activity"/>
    <property type="evidence" value="ECO:0007669"/>
    <property type="project" value="UniProtKB-ARBA"/>
</dbReference>
<dbReference type="CDD" id="cd03808">
    <property type="entry name" value="GT4_CapM-like"/>
    <property type="match status" value="1"/>
</dbReference>
<dbReference type="EMBL" id="DTMF01000344">
    <property type="protein sequence ID" value="HGF35560.1"/>
    <property type="molecule type" value="Genomic_DNA"/>
</dbReference>
<dbReference type="PANTHER" id="PTHR12526:SF638">
    <property type="entry name" value="SPORE COAT PROTEIN SA"/>
    <property type="match status" value="1"/>
</dbReference>
<protein>
    <submittedName>
        <fullName evidence="2">Glycosyltransferase family 1 protein</fullName>
    </submittedName>
</protein>
<sequence length="382" mass="42968">MARFLFVSSIHSNLFFRLGLIETLRQSGYEVTAAAAFDGGETRLKPRGIRCLPLSRLQRGGMNPLAELACVRELARLYQRERPHLVFHYTIKPVIYGSLAAALTGVPSLSTVTGAGYAFMRDGLLQHLVRRLYRLALRFPQAVFFQNPDDRDFFLRAGLVRESQVRTVPGSGVNLDNYAPDLEAEKSRDQGGKMVFLFMGRLLWDKGIGELAEAAAMVRRHFPQAEVWVLGRTDPDNPAAVPEGQIRQWEREGRFTWLGWMQDVRPLISQSDVVVLPSYREGIPRSLLEAMAMGKPIITTDGVGCREVIEDGKNGFMVPVKDAEALAAAMRKMIDLGEKKRREMGLYGRRKAEQEFDERLVIQAYLREIDRILAAEGQAAKS</sequence>
<name>A0A7C3V9U4_9BACT</name>
<evidence type="ECO:0000259" key="1">
    <source>
        <dbReference type="Pfam" id="PF13579"/>
    </source>
</evidence>
<dbReference type="AlphaFoldDB" id="A0A7C3V9U4"/>
<keyword evidence="2" id="KW-0808">Transferase</keyword>
<organism evidence="2">
    <name type="scientific">Desulfobacca acetoxidans</name>
    <dbReference type="NCBI Taxonomy" id="60893"/>
    <lineage>
        <taxon>Bacteria</taxon>
        <taxon>Pseudomonadati</taxon>
        <taxon>Thermodesulfobacteriota</taxon>
        <taxon>Desulfobaccia</taxon>
        <taxon>Desulfobaccales</taxon>
        <taxon>Desulfobaccaceae</taxon>
        <taxon>Desulfobacca</taxon>
    </lineage>
</organism>
<feature type="domain" description="Glycosyltransferase subfamily 4-like N-terminal" evidence="1">
    <location>
        <begin position="19"/>
        <end position="169"/>
    </location>
</feature>
<dbReference type="Pfam" id="PF13579">
    <property type="entry name" value="Glyco_trans_4_4"/>
    <property type="match status" value="1"/>
</dbReference>
<dbReference type="Pfam" id="PF13692">
    <property type="entry name" value="Glyco_trans_1_4"/>
    <property type="match status" value="1"/>
</dbReference>
<dbReference type="Gene3D" id="3.40.50.2000">
    <property type="entry name" value="Glycogen Phosphorylase B"/>
    <property type="match status" value="2"/>
</dbReference>
<accession>A0A7C3V9U4</accession>
<dbReference type="SUPFAM" id="SSF53756">
    <property type="entry name" value="UDP-Glycosyltransferase/glycogen phosphorylase"/>
    <property type="match status" value="1"/>
</dbReference>
<comment type="caution">
    <text evidence="2">The sequence shown here is derived from an EMBL/GenBank/DDBJ whole genome shotgun (WGS) entry which is preliminary data.</text>
</comment>
<dbReference type="InterPro" id="IPR028098">
    <property type="entry name" value="Glyco_trans_4-like_N"/>
</dbReference>
<proteinExistence type="predicted"/>
<gene>
    <name evidence="2" type="ORF">ENW96_14470</name>
</gene>
<reference evidence="2" key="1">
    <citation type="journal article" date="2020" name="mSystems">
        <title>Genome- and Community-Level Interaction Insights into Carbon Utilization and Element Cycling Functions of Hydrothermarchaeota in Hydrothermal Sediment.</title>
        <authorList>
            <person name="Zhou Z."/>
            <person name="Liu Y."/>
            <person name="Xu W."/>
            <person name="Pan J."/>
            <person name="Luo Z.H."/>
            <person name="Li M."/>
        </authorList>
    </citation>
    <scope>NUCLEOTIDE SEQUENCE [LARGE SCALE GENOMIC DNA]</scope>
    <source>
        <strain evidence="2">SpSt-897</strain>
    </source>
</reference>